<dbReference type="GO" id="GO:0005509">
    <property type="term" value="F:calcium ion binding"/>
    <property type="evidence" value="ECO:0007669"/>
    <property type="project" value="InterPro"/>
</dbReference>
<evidence type="ECO:0000256" key="3">
    <source>
        <dbReference type="ARBA" id="ARBA00022448"/>
    </source>
</evidence>
<dbReference type="Gene3D" id="1.10.238.10">
    <property type="entry name" value="EF-hand"/>
    <property type="match status" value="1"/>
</dbReference>
<evidence type="ECO:0000256" key="4">
    <source>
        <dbReference type="ARBA" id="ARBA00022568"/>
    </source>
</evidence>
<keyword evidence="9" id="KW-0809">Transit peptide</keyword>
<evidence type="ECO:0000256" key="14">
    <source>
        <dbReference type="SAM" id="MobiDB-lite"/>
    </source>
</evidence>
<evidence type="ECO:0000256" key="1">
    <source>
        <dbReference type="ARBA" id="ARBA00004273"/>
    </source>
</evidence>
<keyword evidence="11" id="KW-0496">Mitochondrion</keyword>
<dbReference type="InterPro" id="IPR002048">
    <property type="entry name" value="EF_hand_dom"/>
</dbReference>
<keyword evidence="17" id="KW-1185">Reference proteome</keyword>
<evidence type="ECO:0000256" key="7">
    <source>
        <dbReference type="ARBA" id="ARBA00022792"/>
    </source>
</evidence>
<reference evidence="16" key="1">
    <citation type="submission" date="2023-03" db="EMBL/GenBank/DDBJ databases">
        <authorList>
            <person name="Steffen K."/>
            <person name="Cardenas P."/>
        </authorList>
    </citation>
    <scope>NUCLEOTIDE SEQUENCE</scope>
</reference>
<accession>A0AA35TGC6</accession>
<dbReference type="GO" id="GO:0036444">
    <property type="term" value="P:calcium import into the mitochondrion"/>
    <property type="evidence" value="ECO:0007669"/>
    <property type="project" value="UniProtKB-ARBA"/>
</dbReference>
<dbReference type="GO" id="GO:0005758">
    <property type="term" value="C:mitochondrial intermembrane space"/>
    <property type="evidence" value="ECO:0007669"/>
    <property type="project" value="UniProtKB-SubCell"/>
</dbReference>
<dbReference type="Proteomes" id="UP001174909">
    <property type="component" value="Unassembled WGS sequence"/>
</dbReference>
<comment type="caution">
    <text evidence="16">The sequence shown here is derived from an EMBL/GenBank/DDBJ whole genome shotgun (WGS) entry which is preliminary data.</text>
</comment>
<keyword evidence="10" id="KW-0406">Ion transport</keyword>
<dbReference type="GO" id="GO:1990246">
    <property type="term" value="C:uniplex complex"/>
    <property type="evidence" value="ECO:0007669"/>
    <property type="project" value="TreeGrafter"/>
</dbReference>
<protein>
    <submittedName>
        <fullName evidence="16">Calcium uptake protein 1, mitochondrial</fullName>
    </submittedName>
</protein>
<keyword evidence="6" id="KW-0677">Repeat</keyword>
<feature type="region of interest" description="Disordered" evidence="14">
    <location>
        <begin position="1"/>
        <end position="29"/>
    </location>
</feature>
<dbReference type="PANTHER" id="PTHR12294:SF1">
    <property type="entry name" value="CALCIUM UPTAKE PROTEIN 1, MITOCHONDRIAL"/>
    <property type="match status" value="1"/>
</dbReference>
<dbReference type="InterPro" id="IPR039800">
    <property type="entry name" value="MICU1/2/3"/>
</dbReference>
<evidence type="ECO:0000256" key="6">
    <source>
        <dbReference type="ARBA" id="ARBA00022737"/>
    </source>
</evidence>
<dbReference type="PROSITE" id="PS00018">
    <property type="entry name" value="EF_HAND_1"/>
    <property type="match status" value="1"/>
</dbReference>
<evidence type="ECO:0000313" key="17">
    <source>
        <dbReference type="Proteomes" id="UP001174909"/>
    </source>
</evidence>
<dbReference type="EMBL" id="CASHTH010003608">
    <property type="protein sequence ID" value="CAI8047103.1"/>
    <property type="molecule type" value="Genomic_DNA"/>
</dbReference>
<keyword evidence="3" id="KW-0813">Transport</keyword>
<keyword evidence="8" id="KW-0106">Calcium</keyword>
<evidence type="ECO:0000256" key="9">
    <source>
        <dbReference type="ARBA" id="ARBA00022946"/>
    </source>
</evidence>
<feature type="domain" description="EF-hand" evidence="15">
    <location>
        <begin position="144"/>
        <end position="179"/>
    </location>
</feature>
<gene>
    <name evidence="16" type="ORF">GBAR_LOCUS26026</name>
</gene>
<evidence type="ECO:0000256" key="2">
    <source>
        <dbReference type="ARBA" id="ARBA00004569"/>
    </source>
</evidence>
<evidence type="ECO:0000256" key="13">
    <source>
        <dbReference type="ARBA" id="ARBA00038333"/>
    </source>
</evidence>
<keyword evidence="12" id="KW-0472">Membrane</keyword>
<dbReference type="InterPro" id="IPR011992">
    <property type="entry name" value="EF-hand-dom_pair"/>
</dbReference>
<dbReference type="PROSITE" id="PS50222">
    <property type="entry name" value="EF_HAND_2"/>
    <property type="match status" value="1"/>
</dbReference>
<evidence type="ECO:0000256" key="12">
    <source>
        <dbReference type="ARBA" id="ARBA00023136"/>
    </source>
</evidence>
<dbReference type="InterPro" id="IPR018247">
    <property type="entry name" value="EF_Hand_1_Ca_BS"/>
</dbReference>
<keyword evidence="4" id="KW-0109">Calcium transport</keyword>
<dbReference type="PANTHER" id="PTHR12294">
    <property type="entry name" value="EF HAND DOMAIN FAMILY A1,A2-RELATED"/>
    <property type="match status" value="1"/>
</dbReference>
<evidence type="ECO:0000256" key="5">
    <source>
        <dbReference type="ARBA" id="ARBA00022723"/>
    </source>
</evidence>
<dbReference type="Pfam" id="PF13202">
    <property type="entry name" value="EF-hand_5"/>
    <property type="match status" value="1"/>
</dbReference>
<keyword evidence="5" id="KW-0479">Metal-binding</keyword>
<dbReference type="AlphaFoldDB" id="A0AA35TGC6"/>
<evidence type="ECO:0000313" key="16">
    <source>
        <dbReference type="EMBL" id="CAI8047103.1"/>
    </source>
</evidence>
<evidence type="ECO:0000256" key="10">
    <source>
        <dbReference type="ARBA" id="ARBA00023065"/>
    </source>
</evidence>
<evidence type="ECO:0000256" key="11">
    <source>
        <dbReference type="ARBA" id="ARBA00023128"/>
    </source>
</evidence>
<comment type="subcellular location">
    <subcellularLocation>
        <location evidence="1">Mitochondrion inner membrane</location>
    </subcellularLocation>
    <subcellularLocation>
        <location evidence="2">Mitochondrion intermembrane space</location>
    </subcellularLocation>
</comment>
<name>A0AA35TGC6_GEOBA</name>
<keyword evidence="7" id="KW-0999">Mitochondrion inner membrane</keyword>
<evidence type="ECO:0000259" key="15">
    <source>
        <dbReference type="PROSITE" id="PS50222"/>
    </source>
</evidence>
<evidence type="ECO:0000256" key="8">
    <source>
        <dbReference type="ARBA" id="ARBA00022837"/>
    </source>
</evidence>
<organism evidence="16 17">
    <name type="scientific">Geodia barretti</name>
    <name type="common">Barrett's horny sponge</name>
    <dbReference type="NCBI Taxonomy" id="519541"/>
    <lineage>
        <taxon>Eukaryota</taxon>
        <taxon>Metazoa</taxon>
        <taxon>Porifera</taxon>
        <taxon>Demospongiae</taxon>
        <taxon>Heteroscleromorpha</taxon>
        <taxon>Tetractinellida</taxon>
        <taxon>Astrophorina</taxon>
        <taxon>Geodiidae</taxon>
        <taxon>Geodia</taxon>
    </lineage>
</organism>
<sequence>MAVASSSDESSSDDDGGGGEGEGEKKKKKRISLHDRHFIAYEDRIRAYSTPDKIFRYFATLSIQEEDGSAHIFMTPEDFLRSITPGIIQPQGLGLDRFRSLHIEQWKKERSEVILDEASIFARLGHHGLISFSDYLFLLTIISTPMRHFEIAFKMFDLNGDGEVDFKEFDKVRDVILSSTSVGARHRDRLVTGNVAGGVGDALVEHFFGADKKGKLTVEMFRSFHRLLRTELLWLEFNRFDPEDGRISERDFAKMVLSYSDMNDQQRKKYMKRVKREYGDRKEGISFEDVQAFTELV</sequence>
<proteinExistence type="inferred from homology"/>
<dbReference type="SUPFAM" id="SSF47473">
    <property type="entry name" value="EF-hand"/>
    <property type="match status" value="2"/>
</dbReference>
<comment type="similarity">
    <text evidence="13">Belongs to the MICU1 family. MICU1 subfamily.</text>
</comment>
<dbReference type="GO" id="GO:0051560">
    <property type="term" value="P:mitochondrial calcium ion homeostasis"/>
    <property type="evidence" value="ECO:0007669"/>
    <property type="project" value="TreeGrafter"/>
</dbReference>